<dbReference type="InterPro" id="IPR017850">
    <property type="entry name" value="Alkaline_phosphatase_core_sf"/>
</dbReference>
<feature type="compositionally biased region" description="Pro residues" evidence="1">
    <location>
        <begin position="25"/>
        <end position="41"/>
    </location>
</feature>
<dbReference type="HOGENOM" id="CLU_824475_0_0_1"/>
<dbReference type="InParanoid" id="G0PP04"/>
<dbReference type="CDD" id="cd16018">
    <property type="entry name" value="Enpp"/>
    <property type="match status" value="1"/>
</dbReference>
<accession>G0PP04</accession>
<dbReference type="Pfam" id="PF01663">
    <property type="entry name" value="Phosphodiest"/>
    <property type="match status" value="1"/>
</dbReference>
<dbReference type="Proteomes" id="UP000008068">
    <property type="component" value="Unassembled WGS sequence"/>
</dbReference>
<organism evidence="3">
    <name type="scientific">Caenorhabditis brenneri</name>
    <name type="common">Nematode worm</name>
    <dbReference type="NCBI Taxonomy" id="135651"/>
    <lineage>
        <taxon>Eukaryota</taxon>
        <taxon>Metazoa</taxon>
        <taxon>Ecdysozoa</taxon>
        <taxon>Nematoda</taxon>
        <taxon>Chromadorea</taxon>
        <taxon>Rhabditida</taxon>
        <taxon>Rhabditina</taxon>
        <taxon>Rhabditomorpha</taxon>
        <taxon>Rhabditoidea</taxon>
        <taxon>Rhabditidae</taxon>
        <taxon>Peloderinae</taxon>
        <taxon>Caenorhabditis</taxon>
    </lineage>
</organism>
<dbReference type="SUPFAM" id="SSF53649">
    <property type="entry name" value="Alkaline phosphatase-like"/>
    <property type="match status" value="1"/>
</dbReference>
<sequence length="365" mass="41688">KLTQPLEQLGPTLEKLSNMPGLPGGFPPPTPQPSPGVPPINPIVTGPNTTPEPPRRSPKARYEWKGCQNVGKCELSGYNKPPLVILSLDGFAREYVDRNIVQTLNSYRRMWSKSRQKYIHHFHQKRFLIIIQFVFDPTISPVLESMKSTKYDKFFQGEPIWSVYKRKTGKKANCLFWVGCAYNNSGYPPDVAPAYNQELPFRNRIDTVIDWLKLPADERPGLITAYLHEPDNAGHYQVDEEDVDEKLAEIDDNLDYLMSRLSEEKLLECVNFAILSDHGMQLIDKTYYFQDYLNLNGLITAKGVVGRVYINDKNITVNDVADKMRCKIDTVKANTRADNPTRKHYSRDSRVGEVLLEGRAGITFY</sequence>
<dbReference type="InterPro" id="IPR002591">
    <property type="entry name" value="Phosphodiest/P_Trfase"/>
</dbReference>
<dbReference type="EMBL" id="GL382715">
    <property type="protein sequence ID" value="EGT48706.1"/>
    <property type="molecule type" value="Genomic_DNA"/>
</dbReference>
<dbReference type="Gene3D" id="3.40.720.10">
    <property type="entry name" value="Alkaline Phosphatase, subunit A"/>
    <property type="match status" value="1"/>
</dbReference>
<dbReference type="GO" id="GO:0055120">
    <property type="term" value="C:striated muscle dense body"/>
    <property type="evidence" value="ECO:0007669"/>
    <property type="project" value="TreeGrafter"/>
</dbReference>
<dbReference type="GO" id="GO:0016529">
    <property type="term" value="C:sarcoplasmic reticulum"/>
    <property type="evidence" value="ECO:0007669"/>
    <property type="project" value="TreeGrafter"/>
</dbReference>
<evidence type="ECO:0000256" key="1">
    <source>
        <dbReference type="SAM" id="MobiDB-lite"/>
    </source>
</evidence>
<proteinExistence type="predicted"/>
<dbReference type="AlphaFoldDB" id="G0PP04"/>
<feature type="region of interest" description="Disordered" evidence="1">
    <location>
        <begin position="1"/>
        <end position="61"/>
    </location>
</feature>
<dbReference type="PANTHER" id="PTHR10151:SF121">
    <property type="entry name" value="ECTONUCLEOTIDE PYROPHOSPHATASE_PHOSPHODIESTERASE C27A7.1"/>
    <property type="match status" value="1"/>
</dbReference>
<protein>
    <submittedName>
        <fullName evidence="2">Uncharacterized protein</fullName>
    </submittedName>
</protein>
<evidence type="ECO:0000313" key="2">
    <source>
        <dbReference type="EMBL" id="EGT48706.1"/>
    </source>
</evidence>
<dbReference type="STRING" id="135651.G0PP04"/>
<feature type="non-terminal residue" evidence="2">
    <location>
        <position position="1"/>
    </location>
</feature>
<keyword evidence="3" id="KW-1185">Reference proteome</keyword>
<gene>
    <name evidence="2" type="ORF">CAEBREN_21876</name>
</gene>
<reference evidence="3" key="1">
    <citation type="submission" date="2011-07" db="EMBL/GenBank/DDBJ databases">
        <authorList>
            <consortium name="Caenorhabditis brenneri Sequencing and Analysis Consortium"/>
            <person name="Wilson R.K."/>
        </authorList>
    </citation>
    <scope>NUCLEOTIDE SEQUENCE [LARGE SCALE GENOMIC DNA]</scope>
    <source>
        <strain evidence="3">PB2801</strain>
    </source>
</reference>
<dbReference type="eggNOG" id="KOG2645">
    <property type="taxonomic scope" value="Eukaryota"/>
</dbReference>
<dbReference type="PANTHER" id="PTHR10151">
    <property type="entry name" value="ECTONUCLEOTIDE PYROPHOSPHATASE/PHOSPHODIESTERASE"/>
    <property type="match status" value="1"/>
</dbReference>
<dbReference type="GO" id="GO:0031674">
    <property type="term" value="C:I band"/>
    <property type="evidence" value="ECO:0007669"/>
    <property type="project" value="TreeGrafter"/>
</dbReference>
<name>G0PP04_CAEBE</name>
<evidence type="ECO:0000313" key="3">
    <source>
        <dbReference type="Proteomes" id="UP000008068"/>
    </source>
</evidence>
<dbReference type="OrthoDB" id="415411at2759"/>
<feature type="non-terminal residue" evidence="2">
    <location>
        <position position="365"/>
    </location>
</feature>